<keyword evidence="13" id="KW-1185">Reference proteome</keyword>
<feature type="region of interest" description="Disordered" evidence="11">
    <location>
        <begin position="204"/>
        <end position="227"/>
    </location>
</feature>
<keyword evidence="9 10" id="KW-1208">Phospholipid metabolism</keyword>
<dbReference type="PANTHER" id="PTHR30309:SF0">
    <property type="entry name" value="GLYCEROL-3-PHOSPHATE ACYLTRANSFERASE-RELATED"/>
    <property type="match status" value="1"/>
</dbReference>
<keyword evidence="3 10" id="KW-0808">Transferase</keyword>
<comment type="pathway">
    <text evidence="10">Lipid metabolism; phospholipid metabolism.</text>
</comment>
<organism evidence="12 13">
    <name type="scientific">Motilimonas pumila</name>
    <dbReference type="NCBI Taxonomy" id="2303987"/>
    <lineage>
        <taxon>Bacteria</taxon>
        <taxon>Pseudomonadati</taxon>
        <taxon>Pseudomonadota</taxon>
        <taxon>Gammaproteobacteria</taxon>
        <taxon>Alteromonadales</taxon>
        <taxon>Alteromonadales genera incertae sedis</taxon>
        <taxon>Motilimonas</taxon>
    </lineage>
</organism>
<feature type="transmembrane region" description="Helical" evidence="10">
    <location>
        <begin position="6"/>
        <end position="25"/>
    </location>
</feature>
<comment type="similarity">
    <text evidence="10">Belongs to the PlsY family.</text>
</comment>
<keyword evidence="2 10" id="KW-0444">Lipid biosynthesis</keyword>
<dbReference type="InterPro" id="IPR003811">
    <property type="entry name" value="G3P_acylTferase_PlsY"/>
</dbReference>
<evidence type="ECO:0000256" key="9">
    <source>
        <dbReference type="ARBA" id="ARBA00023264"/>
    </source>
</evidence>
<comment type="caution">
    <text evidence="12">The sequence shown here is derived from an EMBL/GenBank/DDBJ whole genome shotgun (WGS) entry which is preliminary data.</text>
</comment>
<keyword evidence="7 10" id="KW-0472">Membrane</keyword>
<dbReference type="UniPathway" id="UPA00085"/>
<feature type="transmembrane region" description="Helical" evidence="10">
    <location>
        <begin position="81"/>
        <end position="102"/>
    </location>
</feature>
<comment type="subcellular location">
    <subcellularLocation>
        <location evidence="10">Cell membrane</location>
        <topology evidence="10">Multi-pass membrane protein</topology>
    </subcellularLocation>
</comment>
<dbReference type="AlphaFoldDB" id="A0A418YAU4"/>
<evidence type="ECO:0000256" key="1">
    <source>
        <dbReference type="ARBA" id="ARBA00022475"/>
    </source>
</evidence>
<accession>A0A418YAU4</accession>
<dbReference type="SMART" id="SM01207">
    <property type="entry name" value="G3P_acyltransf"/>
    <property type="match status" value="1"/>
</dbReference>
<evidence type="ECO:0000256" key="11">
    <source>
        <dbReference type="SAM" id="MobiDB-lite"/>
    </source>
</evidence>
<evidence type="ECO:0000256" key="3">
    <source>
        <dbReference type="ARBA" id="ARBA00022679"/>
    </source>
</evidence>
<reference evidence="12 13" key="2">
    <citation type="submission" date="2019-01" db="EMBL/GenBank/DDBJ databases">
        <title>Motilimonas pumilus sp. nov., isolated from the gut of sea cucumber (Apostichopus japonicus).</title>
        <authorList>
            <person name="Wang F.-Q."/>
            <person name="Ren L.-H."/>
            <person name="Lin Y.-W."/>
            <person name="Sun G.-H."/>
            <person name="Du Z.-J."/>
            <person name="Zhao J.-X."/>
            <person name="Liu X.-J."/>
            <person name="Liu L.-J."/>
        </authorList>
    </citation>
    <scope>NUCLEOTIDE SEQUENCE [LARGE SCALE GENOMIC DNA]</scope>
    <source>
        <strain evidence="12 13">PLHSC7-2</strain>
    </source>
</reference>
<comment type="catalytic activity">
    <reaction evidence="10">
        <text>an acyl phosphate + sn-glycerol 3-phosphate = a 1-acyl-sn-glycero-3-phosphate + phosphate</text>
        <dbReference type="Rhea" id="RHEA:34075"/>
        <dbReference type="ChEBI" id="CHEBI:43474"/>
        <dbReference type="ChEBI" id="CHEBI:57597"/>
        <dbReference type="ChEBI" id="CHEBI:57970"/>
        <dbReference type="ChEBI" id="CHEBI:59918"/>
        <dbReference type="EC" id="2.3.1.275"/>
    </reaction>
</comment>
<evidence type="ECO:0000256" key="6">
    <source>
        <dbReference type="ARBA" id="ARBA00023098"/>
    </source>
</evidence>
<dbReference type="GO" id="GO:0008654">
    <property type="term" value="P:phospholipid biosynthetic process"/>
    <property type="evidence" value="ECO:0007669"/>
    <property type="project" value="UniProtKB-UniRule"/>
</dbReference>
<keyword evidence="6 10" id="KW-0443">Lipid metabolism</keyword>
<keyword evidence="8 10" id="KW-0594">Phospholipid biosynthesis</keyword>
<dbReference type="RefSeq" id="WP_119912025.1">
    <property type="nucleotide sequence ID" value="NZ_QZCH01000029.1"/>
</dbReference>
<evidence type="ECO:0000256" key="10">
    <source>
        <dbReference type="HAMAP-Rule" id="MF_01043"/>
    </source>
</evidence>
<keyword evidence="1 10" id="KW-1003">Cell membrane</keyword>
<keyword evidence="4 10" id="KW-0812">Transmembrane</keyword>
<dbReference type="OrthoDB" id="9777124at2"/>
<feature type="transmembrane region" description="Helical" evidence="10">
    <location>
        <begin position="54"/>
        <end position="75"/>
    </location>
</feature>
<sequence length="227" mass="24720">MTASVIIFILISYFAGSISSAVLLCRLKGLPDPRKHGSHNPGTTNVLRLGGPQAATWVLLFDLLKGTLPVYLAYWAELDPFYIGLVGIAACLGHIYPVFFHFKGGKAVATAFGTMLPLGMDVAGLLLATWLVVVALFGYSSLAALITALVAPLYTYFIKPEYTLPVAMLGCLVILRHHQNIARLWQGKELKIWKRLPVKGNAAAQEIPNAEPTPSKQESAVDDKFER</sequence>
<dbReference type="Proteomes" id="UP000283255">
    <property type="component" value="Unassembled WGS sequence"/>
</dbReference>
<proteinExistence type="inferred from homology"/>
<evidence type="ECO:0000256" key="5">
    <source>
        <dbReference type="ARBA" id="ARBA00022989"/>
    </source>
</evidence>
<reference evidence="12 13" key="1">
    <citation type="submission" date="2018-09" db="EMBL/GenBank/DDBJ databases">
        <authorList>
            <person name="Wang F."/>
        </authorList>
    </citation>
    <scope>NUCLEOTIDE SEQUENCE [LARGE SCALE GENOMIC DNA]</scope>
    <source>
        <strain evidence="12 13">PLHSC7-2</strain>
    </source>
</reference>
<comment type="subunit">
    <text evidence="10">Probably interacts with PlsX.</text>
</comment>
<evidence type="ECO:0000313" key="12">
    <source>
        <dbReference type="EMBL" id="RJG40082.1"/>
    </source>
</evidence>
<dbReference type="HAMAP" id="MF_01043">
    <property type="entry name" value="PlsY"/>
    <property type="match status" value="1"/>
</dbReference>
<protein>
    <recommendedName>
        <fullName evidence="10">Glycerol-3-phosphate acyltransferase</fullName>
    </recommendedName>
    <alternativeName>
        <fullName evidence="10">Acyl-PO4 G3P acyltransferase</fullName>
    </alternativeName>
    <alternativeName>
        <fullName evidence="10">Acyl-phosphate--glycerol-3-phosphate acyltransferase</fullName>
    </alternativeName>
    <alternativeName>
        <fullName evidence="10">G3P acyltransferase</fullName>
        <shortName evidence="10">GPAT</shortName>
        <ecNumber evidence="10">2.3.1.275</ecNumber>
    </alternativeName>
    <alternativeName>
        <fullName evidence="10">Lysophosphatidic acid synthase</fullName>
        <shortName evidence="10">LPA synthase</shortName>
    </alternativeName>
</protein>
<keyword evidence="5 10" id="KW-1133">Transmembrane helix</keyword>
<evidence type="ECO:0000256" key="7">
    <source>
        <dbReference type="ARBA" id="ARBA00023136"/>
    </source>
</evidence>
<dbReference type="EC" id="2.3.1.275" evidence="10"/>
<evidence type="ECO:0000256" key="8">
    <source>
        <dbReference type="ARBA" id="ARBA00023209"/>
    </source>
</evidence>
<comment type="function">
    <text evidence="10">Catalyzes the transfer of an acyl group from acyl-phosphate (acyl-PO(4)) to glycerol-3-phosphate (G3P) to form lysophosphatidic acid (LPA). This enzyme utilizes acyl-phosphate as fatty acyl donor, but not acyl-CoA or acyl-ACP.</text>
</comment>
<dbReference type="GO" id="GO:0005886">
    <property type="term" value="C:plasma membrane"/>
    <property type="evidence" value="ECO:0007669"/>
    <property type="project" value="UniProtKB-SubCell"/>
</dbReference>
<gene>
    <name evidence="10 12" type="primary">plsY</name>
    <name evidence="12" type="ORF">D1Z90_17165</name>
</gene>
<keyword evidence="12" id="KW-0012">Acyltransferase</keyword>
<dbReference type="EMBL" id="QZCH01000029">
    <property type="protein sequence ID" value="RJG40082.1"/>
    <property type="molecule type" value="Genomic_DNA"/>
</dbReference>
<evidence type="ECO:0000313" key="13">
    <source>
        <dbReference type="Proteomes" id="UP000283255"/>
    </source>
</evidence>
<dbReference type="PANTHER" id="PTHR30309">
    <property type="entry name" value="INNER MEMBRANE PROTEIN YGIH"/>
    <property type="match status" value="1"/>
</dbReference>
<dbReference type="GO" id="GO:0043772">
    <property type="term" value="F:acyl-phosphate glycerol-3-phosphate acyltransferase activity"/>
    <property type="evidence" value="ECO:0007669"/>
    <property type="project" value="UniProtKB-UniRule"/>
</dbReference>
<name>A0A418YAU4_9GAMM</name>
<evidence type="ECO:0000256" key="2">
    <source>
        <dbReference type="ARBA" id="ARBA00022516"/>
    </source>
</evidence>
<feature type="transmembrane region" description="Helical" evidence="10">
    <location>
        <begin position="123"/>
        <end position="150"/>
    </location>
</feature>
<evidence type="ECO:0000256" key="4">
    <source>
        <dbReference type="ARBA" id="ARBA00022692"/>
    </source>
</evidence>
<dbReference type="NCBIfam" id="TIGR00023">
    <property type="entry name" value="glycerol-3-phosphate 1-O-acyltransferase PlsY"/>
    <property type="match status" value="1"/>
</dbReference>
<dbReference type="Pfam" id="PF02660">
    <property type="entry name" value="G3P_acyltransf"/>
    <property type="match status" value="1"/>
</dbReference>